<name>A0A4U6T635_SETVI</name>
<keyword evidence="7" id="KW-0809">Transit peptide</keyword>
<evidence type="ECO:0000256" key="2">
    <source>
        <dbReference type="ARBA" id="ARBA00022448"/>
    </source>
</evidence>
<evidence type="ECO:0000313" key="15">
    <source>
        <dbReference type="EMBL" id="TKV92396.1"/>
    </source>
</evidence>
<keyword evidence="2" id="KW-0813">Transport</keyword>
<keyword evidence="10" id="KW-0793">Thylakoid</keyword>
<keyword evidence="5" id="KW-0812">Transmembrane</keyword>
<evidence type="ECO:0000256" key="5">
    <source>
        <dbReference type="ARBA" id="ARBA00022692"/>
    </source>
</evidence>
<dbReference type="GO" id="GO:0009535">
    <property type="term" value="C:chloroplast thylakoid membrane"/>
    <property type="evidence" value="ECO:0007669"/>
    <property type="project" value="UniProtKB-SubCell"/>
</dbReference>
<dbReference type="NCBIfam" id="NF011429">
    <property type="entry name" value="PRK14857.1"/>
    <property type="match status" value="1"/>
</dbReference>
<dbReference type="Gramene" id="TKV92396">
    <property type="protein sequence ID" value="TKV92396"/>
    <property type="gene ID" value="SEVIR_9G160900v2"/>
</dbReference>
<dbReference type="GO" id="GO:0009977">
    <property type="term" value="F:proton motive force dependent protein transmembrane transporter activity"/>
    <property type="evidence" value="ECO:0007669"/>
    <property type="project" value="UniProtKB-ARBA"/>
</dbReference>
<evidence type="ECO:0000256" key="13">
    <source>
        <dbReference type="ARBA" id="ARBA00065337"/>
    </source>
</evidence>
<comment type="function">
    <text evidence="12">Part of the twin-arginine translocation (Tat) system that transports large folded proteins containing a characteristic twin-arginine motif in their signal peptide across the thylakoid membrane. Involved in delta pH-dependent protein transport required for chloroplast development, especially thylakoid membrane formation. TATC and TATB mediate precursor recognition, whereas TATA facilitates translocation.</text>
</comment>
<evidence type="ECO:0000256" key="4">
    <source>
        <dbReference type="ARBA" id="ARBA00022640"/>
    </source>
</evidence>
<evidence type="ECO:0000256" key="8">
    <source>
        <dbReference type="ARBA" id="ARBA00022989"/>
    </source>
</evidence>
<evidence type="ECO:0008006" key="17">
    <source>
        <dbReference type="Google" id="ProtNLM"/>
    </source>
</evidence>
<sequence>MGIAVVATVAAASSSSYLGAPPRATAAARAPARAHIAAAGMSSRASSFVGGGGGGLAVAAASIAARPRRAGSGGGGALGCKCLFGLGVPELVVIAGVAALVFGPKQLPEIGRNIGKTVKSFQQAAKEFETELKKEPGEGGDQPPPATPTAVGDGEEKKGLEASSSSKEST</sequence>
<dbReference type="NCBIfam" id="TIGR01411">
    <property type="entry name" value="tatAE"/>
    <property type="match status" value="1"/>
</dbReference>
<dbReference type="PRINTS" id="PR01506">
    <property type="entry name" value="TATBPROTEIN"/>
</dbReference>
<reference evidence="15" key="1">
    <citation type="submission" date="2019-03" db="EMBL/GenBank/DDBJ databases">
        <title>WGS assembly of Setaria viridis.</title>
        <authorList>
            <person name="Huang P."/>
            <person name="Jenkins J."/>
            <person name="Grimwood J."/>
            <person name="Barry K."/>
            <person name="Healey A."/>
            <person name="Mamidi S."/>
            <person name="Sreedasyam A."/>
            <person name="Shu S."/>
            <person name="Feldman M."/>
            <person name="Wu J."/>
            <person name="Yu Y."/>
            <person name="Chen C."/>
            <person name="Johnson J."/>
            <person name="Rokhsar D."/>
            <person name="Baxter I."/>
            <person name="Schmutz J."/>
            <person name="Brutnell T."/>
            <person name="Kellogg E."/>
        </authorList>
    </citation>
    <scope>NUCLEOTIDE SEQUENCE [LARGE SCALE GENOMIC DNA]</scope>
</reference>
<dbReference type="FunFam" id="1.20.5.3310:FF:000003">
    <property type="entry name" value="Sec-independent protein translocase protein TATB, chloroplastic"/>
    <property type="match status" value="1"/>
</dbReference>
<evidence type="ECO:0000256" key="12">
    <source>
        <dbReference type="ARBA" id="ARBA00025340"/>
    </source>
</evidence>
<feature type="region of interest" description="Disordered" evidence="14">
    <location>
        <begin position="128"/>
        <end position="170"/>
    </location>
</feature>
<accession>A0A4U6T635</accession>
<evidence type="ECO:0000256" key="14">
    <source>
        <dbReference type="SAM" id="MobiDB-lite"/>
    </source>
</evidence>
<evidence type="ECO:0000256" key="7">
    <source>
        <dbReference type="ARBA" id="ARBA00022946"/>
    </source>
</evidence>
<keyword evidence="3" id="KW-0150">Chloroplast</keyword>
<dbReference type="OMA" id="PPNEMAV"/>
<comment type="subunit">
    <text evidence="13">In thylakoid membranes, TATC and TATB form a large receptor complex, containing about eight TATC-TATB pairs, which binds the precursor protein. Twin arginine signal peptide promotes pH-triggered docking of TATA oligomers to TATC-TATB receptor complex, inducing a conformational switch of TATA that results in activation of the translocase. TATA dissociates from TATC-TATB upon completion of translocation.</text>
</comment>
<evidence type="ECO:0000313" key="16">
    <source>
        <dbReference type="Proteomes" id="UP000298652"/>
    </source>
</evidence>
<keyword evidence="6" id="KW-0653">Protein transport</keyword>
<keyword evidence="11" id="KW-0472">Membrane</keyword>
<dbReference type="EMBL" id="CM016560">
    <property type="protein sequence ID" value="TKV92396.1"/>
    <property type="molecule type" value="Genomic_DNA"/>
</dbReference>
<dbReference type="GO" id="GO:0045038">
    <property type="term" value="P:protein import into chloroplast thylakoid membrane"/>
    <property type="evidence" value="ECO:0007669"/>
    <property type="project" value="UniProtKB-ARBA"/>
</dbReference>
<evidence type="ECO:0000256" key="10">
    <source>
        <dbReference type="ARBA" id="ARBA00023078"/>
    </source>
</evidence>
<gene>
    <name evidence="15" type="ORF">SEVIR_9G160900v2</name>
</gene>
<keyword evidence="9" id="KW-0811">Translocation</keyword>
<dbReference type="InterPro" id="IPR003369">
    <property type="entry name" value="TatA/B/E"/>
</dbReference>
<dbReference type="Gene3D" id="1.20.5.3310">
    <property type="match status" value="1"/>
</dbReference>
<feature type="compositionally biased region" description="Basic and acidic residues" evidence="14">
    <location>
        <begin position="128"/>
        <end position="137"/>
    </location>
</feature>
<dbReference type="Proteomes" id="UP000298652">
    <property type="component" value="Chromosome 9"/>
</dbReference>
<organism evidence="15 16">
    <name type="scientific">Setaria viridis</name>
    <name type="common">Green bristlegrass</name>
    <name type="synonym">Setaria italica subsp. viridis</name>
    <dbReference type="NCBI Taxonomy" id="4556"/>
    <lineage>
        <taxon>Eukaryota</taxon>
        <taxon>Viridiplantae</taxon>
        <taxon>Streptophyta</taxon>
        <taxon>Embryophyta</taxon>
        <taxon>Tracheophyta</taxon>
        <taxon>Spermatophyta</taxon>
        <taxon>Magnoliopsida</taxon>
        <taxon>Liliopsida</taxon>
        <taxon>Poales</taxon>
        <taxon>Poaceae</taxon>
        <taxon>PACMAD clade</taxon>
        <taxon>Panicoideae</taxon>
        <taxon>Panicodae</taxon>
        <taxon>Paniceae</taxon>
        <taxon>Cenchrinae</taxon>
        <taxon>Setaria</taxon>
    </lineage>
</organism>
<protein>
    <recommendedName>
        <fullName evidence="17">Sec-independent protein translocase protein TatA</fullName>
    </recommendedName>
</protein>
<dbReference type="HAMAP" id="MF_00236">
    <property type="entry name" value="TatA_E"/>
    <property type="match status" value="1"/>
</dbReference>
<dbReference type="AlphaFoldDB" id="A0A4U6T635"/>
<comment type="subcellular location">
    <subcellularLocation>
        <location evidence="1">Plastid</location>
        <location evidence="1">Chloroplast thylakoid membrane</location>
        <topology evidence="1">Single-pass membrane protein</topology>
    </subcellularLocation>
</comment>
<proteinExistence type="inferred from homology"/>
<dbReference type="GO" id="GO:0043953">
    <property type="term" value="P:protein transport by the Tat complex"/>
    <property type="evidence" value="ECO:0007669"/>
    <property type="project" value="InterPro"/>
</dbReference>
<keyword evidence="16" id="KW-1185">Reference proteome</keyword>
<keyword evidence="8" id="KW-1133">Transmembrane helix</keyword>
<evidence type="ECO:0000256" key="11">
    <source>
        <dbReference type="ARBA" id="ARBA00023136"/>
    </source>
</evidence>
<evidence type="ECO:0000256" key="1">
    <source>
        <dbReference type="ARBA" id="ARBA00004581"/>
    </source>
</evidence>
<dbReference type="Pfam" id="PF02416">
    <property type="entry name" value="TatA_B_E"/>
    <property type="match status" value="1"/>
</dbReference>
<evidence type="ECO:0000256" key="6">
    <source>
        <dbReference type="ARBA" id="ARBA00022927"/>
    </source>
</evidence>
<dbReference type="InterPro" id="IPR006312">
    <property type="entry name" value="TatA/E"/>
</dbReference>
<evidence type="ECO:0000256" key="3">
    <source>
        <dbReference type="ARBA" id="ARBA00022528"/>
    </source>
</evidence>
<dbReference type="PANTHER" id="PTHR33162">
    <property type="entry name" value="SEC-INDEPENDENT PROTEIN TRANSLOCASE PROTEIN TATA, CHLOROPLASTIC"/>
    <property type="match status" value="1"/>
</dbReference>
<keyword evidence="4" id="KW-0934">Plastid</keyword>
<evidence type="ECO:0000256" key="9">
    <source>
        <dbReference type="ARBA" id="ARBA00023010"/>
    </source>
</evidence>
<dbReference type="PANTHER" id="PTHR33162:SF1">
    <property type="entry name" value="SEC-INDEPENDENT PROTEIN TRANSLOCASE PROTEIN TATA, CHLOROPLASTIC"/>
    <property type="match status" value="1"/>
</dbReference>